<dbReference type="Gene3D" id="1.10.10.10">
    <property type="entry name" value="Winged helix-like DNA-binding domain superfamily/Winged helix DNA-binding domain"/>
    <property type="match status" value="1"/>
</dbReference>
<dbReference type="PANTHER" id="PTHR33202:SF22">
    <property type="entry name" value="HYDROGEN PEROXIDE SENSITIVE REPRESSOR"/>
    <property type="match status" value="1"/>
</dbReference>
<evidence type="ECO:0000256" key="1">
    <source>
        <dbReference type="ARBA" id="ARBA00007957"/>
    </source>
</evidence>
<feature type="binding site" evidence="7">
    <location>
        <position position="81"/>
    </location>
    <ligand>
        <name>Zn(2+)</name>
        <dbReference type="ChEBI" id="CHEBI:29105"/>
    </ligand>
</feature>
<dbReference type="GO" id="GO:0000976">
    <property type="term" value="F:transcription cis-regulatory region binding"/>
    <property type="evidence" value="ECO:0007669"/>
    <property type="project" value="TreeGrafter"/>
</dbReference>
<keyword evidence="2" id="KW-0678">Repressor</keyword>
<feature type="binding site" evidence="7">
    <location>
        <position position="121"/>
    </location>
    <ligand>
        <name>Zn(2+)</name>
        <dbReference type="ChEBI" id="CHEBI:29105"/>
    </ligand>
</feature>
<dbReference type="Gene3D" id="3.30.1490.190">
    <property type="match status" value="1"/>
</dbReference>
<proteinExistence type="inferred from homology"/>
<evidence type="ECO:0000256" key="5">
    <source>
        <dbReference type="ARBA" id="ARBA00023125"/>
    </source>
</evidence>
<comment type="similarity">
    <text evidence="1">Belongs to the Fur family.</text>
</comment>
<accession>A0A399EV09</accession>
<keyword evidence="10" id="KW-1185">Reference proteome</keyword>
<sequence>MERSTRQRQAIREVMAELDRPLSPAEVLEAARRKVPSLGIATVYRTLKGLVEEGSAVTVELPGQAPRYELSGKKHHHHFHCTRCGKVFELEGCPGDFSFMLPNGFQADRHEIVLYGRCTECSL</sequence>
<dbReference type="GO" id="GO:0045892">
    <property type="term" value="P:negative regulation of DNA-templated transcription"/>
    <property type="evidence" value="ECO:0007669"/>
    <property type="project" value="TreeGrafter"/>
</dbReference>
<evidence type="ECO:0000256" key="2">
    <source>
        <dbReference type="ARBA" id="ARBA00022491"/>
    </source>
</evidence>
<dbReference type="GO" id="GO:0008270">
    <property type="term" value="F:zinc ion binding"/>
    <property type="evidence" value="ECO:0007669"/>
    <property type="project" value="TreeGrafter"/>
</dbReference>
<keyword evidence="6" id="KW-0804">Transcription</keyword>
<dbReference type="InterPro" id="IPR002481">
    <property type="entry name" value="FUR"/>
</dbReference>
<feature type="binding site" evidence="8">
    <location>
        <position position="75"/>
    </location>
    <ligand>
        <name>Fe cation</name>
        <dbReference type="ChEBI" id="CHEBI:24875"/>
    </ligand>
</feature>
<dbReference type="CDD" id="cd07153">
    <property type="entry name" value="Fur_like"/>
    <property type="match status" value="1"/>
</dbReference>
<comment type="caution">
    <text evidence="9">The sequence shown here is derived from an EMBL/GenBank/DDBJ whole genome shotgun (WGS) entry which is preliminary data.</text>
</comment>
<evidence type="ECO:0000256" key="6">
    <source>
        <dbReference type="ARBA" id="ARBA00023163"/>
    </source>
</evidence>
<dbReference type="AlphaFoldDB" id="A0A399EV09"/>
<dbReference type="InterPro" id="IPR036388">
    <property type="entry name" value="WH-like_DNA-bd_sf"/>
</dbReference>
<evidence type="ECO:0000256" key="4">
    <source>
        <dbReference type="ARBA" id="ARBA00023015"/>
    </source>
</evidence>
<reference evidence="9 10" key="1">
    <citation type="submission" date="2018-08" db="EMBL/GenBank/DDBJ databases">
        <title>Meiothermus luteus KCTC 52599 genome sequencing project.</title>
        <authorList>
            <person name="Da Costa M.S."/>
            <person name="Albuquerque L."/>
            <person name="Raposo P."/>
            <person name="Froufe H.J.C."/>
            <person name="Barroso C.S."/>
            <person name="Egas C."/>
        </authorList>
    </citation>
    <scope>NUCLEOTIDE SEQUENCE [LARGE SCALE GENOMIC DNA]</scope>
    <source>
        <strain evidence="9 10">KCTC 52599</strain>
    </source>
</reference>
<keyword evidence="5" id="KW-0238">DNA-binding</keyword>
<dbReference type="InterPro" id="IPR043135">
    <property type="entry name" value="Fur_C"/>
</dbReference>
<dbReference type="SUPFAM" id="SSF46785">
    <property type="entry name" value="Winged helix' DNA-binding domain"/>
    <property type="match status" value="1"/>
</dbReference>
<dbReference type="OrthoDB" id="8659436at2"/>
<evidence type="ECO:0000313" key="10">
    <source>
        <dbReference type="Proteomes" id="UP000265800"/>
    </source>
</evidence>
<evidence type="ECO:0000256" key="3">
    <source>
        <dbReference type="ARBA" id="ARBA00022833"/>
    </source>
</evidence>
<feature type="binding site" evidence="8">
    <location>
        <position position="110"/>
    </location>
    <ligand>
        <name>Fe cation</name>
        <dbReference type="ChEBI" id="CHEBI:24875"/>
    </ligand>
</feature>
<organism evidence="9 10">
    <name type="scientific">Meiothermus luteus</name>
    <dbReference type="NCBI Taxonomy" id="2026184"/>
    <lineage>
        <taxon>Bacteria</taxon>
        <taxon>Thermotogati</taxon>
        <taxon>Deinococcota</taxon>
        <taxon>Deinococci</taxon>
        <taxon>Thermales</taxon>
        <taxon>Thermaceae</taxon>
        <taxon>Meiothermus</taxon>
    </lineage>
</organism>
<keyword evidence="8" id="KW-0408">Iron</keyword>
<keyword evidence="4" id="KW-0805">Transcription regulation</keyword>
<keyword evidence="7" id="KW-0479">Metal-binding</keyword>
<feature type="binding site" evidence="7">
    <location>
        <position position="84"/>
    </location>
    <ligand>
        <name>Zn(2+)</name>
        <dbReference type="ChEBI" id="CHEBI:29105"/>
    </ligand>
</feature>
<dbReference type="Proteomes" id="UP000265800">
    <property type="component" value="Unassembled WGS sequence"/>
</dbReference>
<comment type="cofactor">
    <cofactor evidence="8">
        <name>Mn(2+)</name>
        <dbReference type="ChEBI" id="CHEBI:29035"/>
    </cofactor>
    <cofactor evidence="8">
        <name>Fe(2+)</name>
        <dbReference type="ChEBI" id="CHEBI:29033"/>
    </cofactor>
    <text evidence="8">Binds 1 Mn(2+) or Fe(2+) ion per subunit.</text>
</comment>
<keyword evidence="3 7" id="KW-0862">Zinc</keyword>
<dbReference type="InterPro" id="IPR036390">
    <property type="entry name" value="WH_DNA-bd_sf"/>
</dbReference>
<dbReference type="RefSeq" id="WP_119359621.1">
    <property type="nucleotide sequence ID" value="NZ_QWKZ01000022.1"/>
</dbReference>
<evidence type="ECO:0000256" key="7">
    <source>
        <dbReference type="PIRSR" id="PIRSR602481-1"/>
    </source>
</evidence>
<evidence type="ECO:0000313" key="9">
    <source>
        <dbReference type="EMBL" id="RIH87400.1"/>
    </source>
</evidence>
<dbReference type="GO" id="GO:0003700">
    <property type="term" value="F:DNA-binding transcription factor activity"/>
    <property type="evidence" value="ECO:0007669"/>
    <property type="project" value="InterPro"/>
</dbReference>
<protein>
    <submittedName>
        <fullName evidence="9">Zinc-specific metallo-regulatory protein</fullName>
    </submittedName>
</protein>
<dbReference type="GO" id="GO:1900376">
    <property type="term" value="P:regulation of secondary metabolite biosynthetic process"/>
    <property type="evidence" value="ECO:0007669"/>
    <property type="project" value="TreeGrafter"/>
</dbReference>
<dbReference type="EMBL" id="QWKZ01000022">
    <property type="protein sequence ID" value="RIH87400.1"/>
    <property type="molecule type" value="Genomic_DNA"/>
</dbReference>
<evidence type="ECO:0000256" key="8">
    <source>
        <dbReference type="PIRSR" id="PIRSR602481-2"/>
    </source>
</evidence>
<gene>
    <name evidence="9" type="primary">zur</name>
    <name evidence="9" type="ORF">Mlute_00956</name>
</gene>
<dbReference type="Pfam" id="PF01475">
    <property type="entry name" value="FUR"/>
    <property type="match status" value="1"/>
</dbReference>
<dbReference type="PANTHER" id="PTHR33202">
    <property type="entry name" value="ZINC UPTAKE REGULATION PROTEIN"/>
    <property type="match status" value="1"/>
</dbReference>
<feature type="binding site" evidence="7">
    <location>
        <position position="118"/>
    </location>
    <ligand>
        <name>Zn(2+)</name>
        <dbReference type="ChEBI" id="CHEBI:29105"/>
    </ligand>
</feature>
<name>A0A399EV09_9DEIN</name>
<comment type="cofactor">
    <cofactor evidence="7">
        <name>Zn(2+)</name>
        <dbReference type="ChEBI" id="CHEBI:29105"/>
    </cofactor>
    <text evidence="7">Binds 1 zinc ion per subunit.</text>
</comment>